<name>A0A840DFC9_9MICO</name>
<gene>
    <name evidence="1" type="ORF">F5897_000704</name>
</gene>
<dbReference type="AlphaFoldDB" id="A0A840DFC9"/>
<evidence type="ECO:0000313" key="2">
    <source>
        <dbReference type="Proteomes" id="UP000571183"/>
    </source>
</evidence>
<reference evidence="1" key="1">
    <citation type="submission" date="2020-08" db="EMBL/GenBank/DDBJ databases">
        <title>Sequencing the genomes of 1000 actinobacteria strains.</title>
        <authorList>
            <person name="Klenk H.-P."/>
        </authorList>
    </citation>
    <scope>NUCLEOTIDE SEQUENCE [LARGE SCALE GENOMIC DNA]</scope>
    <source>
        <strain evidence="1">DSM 27064</strain>
    </source>
</reference>
<accession>A0A840DFC9</accession>
<dbReference type="EMBL" id="JACIFD010000006">
    <property type="protein sequence ID" value="MBB4071400.1"/>
    <property type="molecule type" value="Genomic_DNA"/>
</dbReference>
<dbReference type="Proteomes" id="UP000571183">
    <property type="component" value="Unassembled WGS sequence"/>
</dbReference>
<keyword evidence="2" id="KW-1185">Reference proteome</keyword>
<evidence type="ECO:0000313" key="1">
    <source>
        <dbReference type="EMBL" id="MBB4071400.1"/>
    </source>
</evidence>
<sequence>MCVLKGLCSRRIVGWATGGRMTSRLAVDALDDVA</sequence>
<organism evidence="1 2">
    <name type="scientific">Canibacter oris</name>
    <dbReference type="NCBI Taxonomy" id="1365628"/>
    <lineage>
        <taxon>Bacteria</taxon>
        <taxon>Bacillati</taxon>
        <taxon>Actinomycetota</taxon>
        <taxon>Actinomycetes</taxon>
        <taxon>Micrococcales</taxon>
        <taxon>Microbacteriaceae</taxon>
        <taxon>Canibacter</taxon>
    </lineage>
</organism>
<proteinExistence type="predicted"/>
<protein>
    <submittedName>
        <fullName evidence="1">Transposase InsO family protein</fullName>
    </submittedName>
</protein>
<comment type="caution">
    <text evidence="1">The sequence shown here is derived from an EMBL/GenBank/DDBJ whole genome shotgun (WGS) entry which is preliminary data.</text>
</comment>